<dbReference type="Proteomes" id="UP001056778">
    <property type="component" value="Chromosome 1"/>
</dbReference>
<keyword evidence="2" id="KW-1185">Reference proteome</keyword>
<keyword evidence="1" id="KW-0378">Hydrolase</keyword>
<organism evidence="1 2">
    <name type="scientific">Holotrichia oblita</name>
    <name type="common">Chafer beetle</name>
    <dbReference type="NCBI Taxonomy" id="644536"/>
    <lineage>
        <taxon>Eukaryota</taxon>
        <taxon>Metazoa</taxon>
        <taxon>Ecdysozoa</taxon>
        <taxon>Arthropoda</taxon>
        <taxon>Hexapoda</taxon>
        <taxon>Insecta</taxon>
        <taxon>Pterygota</taxon>
        <taxon>Neoptera</taxon>
        <taxon>Endopterygota</taxon>
        <taxon>Coleoptera</taxon>
        <taxon>Polyphaga</taxon>
        <taxon>Scarabaeiformia</taxon>
        <taxon>Scarabaeidae</taxon>
        <taxon>Melolonthinae</taxon>
        <taxon>Holotrichia</taxon>
    </lineage>
</organism>
<gene>
    <name evidence="1" type="ORF">MML48_1g12217</name>
</gene>
<evidence type="ECO:0000313" key="2">
    <source>
        <dbReference type="Proteomes" id="UP001056778"/>
    </source>
</evidence>
<keyword evidence="1" id="KW-0255">Endonuclease</keyword>
<sequence>MESKFLRLHKGSNIEDSTESDPEDNIPLIMLCNISNTGESSTKKGKIAEKEPNWTDEIIDITMNQGNGYLAREDIVKQELAGLNPFQIVEKLFDDEIITYITKETQRYAAQQNNHSFTVTNNEIKIFIAPQYFQNRVKGNEWIKDTRVNVAVLCLTRNIEAMGHQVNDGHLILRMKNVTLVCCYVSPNIQISDYKEEVDEIMKNVNNNHSRVLGDINAKSAQWGSPTTDEKGKYWTEWISSTDMVVQNRGSKPTFVRG</sequence>
<proteinExistence type="predicted"/>
<evidence type="ECO:0000313" key="1">
    <source>
        <dbReference type="EMBL" id="KAI4470771.1"/>
    </source>
</evidence>
<reference evidence="1" key="1">
    <citation type="submission" date="2022-04" db="EMBL/GenBank/DDBJ databases">
        <title>Chromosome-scale genome assembly of Holotrichia oblita Faldermann.</title>
        <authorList>
            <person name="Rongchong L."/>
        </authorList>
    </citation>
    <scope>NUCLEOTIDE SEQUENCE</scope>
    <source>
        <strain evidence="1">81SQS9</strain>
    </source>
</reference>
<name>A0ACB9TVF8_HOLOL</name>
<protein>
    <submittedName>
        <fullName evidence="1">Endonuclease/exonuclease/phosphatase superfamily</fullName>
    </submittedName>
</protein>
<comment type="caution">
    <text evidence="1">The sequence shown here is derived from an EMBL/GenBank/DDBJ whole genome shotgun (WGS) entry which is preliminary data.</text>
</comment>
<dbReference type="EMBL" id="CM043015">
    <property type="protein sequence ID" value="KAI4470771.1"/>
    <property type="molecule type" value="Genomic_DNA"/>
</dbReference>
<accession>A0ACB9TVF8</accession>
<keyword evidence="1" id="KW-0540">Nuclease</keyword>